<dbReference type="InterPro" id="IPR023010">
    <property type="entry name" value="GcvPA"/>
</dbReference>
<evidence type="ECO:0000256" key="3">
    <source>
        <dbReference type="ARBA" id="ARBA00049026"/>
    </source>
</evidence>
<dbReference type="GO" id="GO:0004375">
    <property type="term" value="F:glycine dehydrogenase (decarboxylating) activity"/>
    <property type="evidence" value="ECO:0007669"/>
    <property type="project" value="UniProtKB-EC"/>
</dbReference>
<dbReference type="CDD" id="cd00613">
    <property type="entry name" value="GDC-P"/>
    <property type="match status" value="1"/>
</dbReference>
<dbReference type="SUPFAM" id="SSF53383">
    <property type="entry name" value="PLP-dependent transferases"/>
    <property type="match status" value="1"/>
</dbReference>
<dbReference type="Gene3D" id="3.40.640.10">
    <property type="entry name" value="Type I PLP-dependent aspartate aminotransferase-like (Major domain)"/>
    <property type="match status" value="1"/>
</dbReference>
<comment type="subunit">
    <text evidence="4">The glycine cleavage system is composed of four proteins: P, T, L and H. In this organism, the P 'protein' is a heterodimer of two subunits.</text>
</comment>
<dbReference type="InterPro" id="IPR015424">
    <property type="entry name" value="PyrdxlP-dep_Trfase"/>
</dbReference>
<gene>
    <name evidence="4 6" type="primary">gcvPA</name>
    <name evidence="6" type="ORF">LHA26_13455</name>
</gene>
<proteinExistence type="inferred from homology"/>
<dbReference type="PIRSF" id="PIRSF006815">
    <property type="entry name" value="GcvPA"/>
    <property type="match status" value="1"/>
</dbReference>
<dbReference type="EC" id="1.4.4.2" evidence="4"/>
<evidence type="ECO:0000313" key="7">
    <source>
        <dbReference type="Proteomes" id="UP001056937"/>
    </source>
</evidence>
<comment type="catalytic activity">
    <reaction evidence="3 4">
        <text>N(6)-[(R)-lipoyl]-L-lysyl-[glycine-cleavage complex H protein] + glycine + H(+) = N(6)-[(R)-S(8)-aminomethyldihydrolipoyl]-L-lysyl-[glycine-cleavage complex H protein] + CO2</text>
        <dbReference type="Rhea" id="RHEA:24304"/>
        <dbReference type="Rhea" id="RHEA-COMP:10494"/>
        <dbReference type="Rhea" id="RHEA-COMP:10495"/>
        <dbReference type="ChEBI" id="CHEBI:15378"/>
        <dbReference type="ChEBI" id="CHEBI:16526"/>
        <dbReference type="ChEBI" id="CHEBI:57305"/>
        <dbReference type="ChEBI" id="CHEBI:83099"/>
        <dbReference type="ChEBI" id="CHEBI:83143"/>
        <dbReference type="EC" id="1.4.4.2"/>
    </reaction>
</comment>
<keyword evidence="2 4" id="KW-0560">Oxidoreductase</keyword>
<accession>A0ABY4X5Z4</accession>
<dbReference type="InterPro" id="IPR049315">
    <property type="entry name" value="GDC-P_N"/>
</dbReference>
<comment type="function">
    <text evidence="1 4">The glycine cleavage system catalyzes the degradation of glycine. The P protein binds the alpha-amino group of glycine through its pyridoxal phosphate cofactor; CO(2) is released and the remaining methylamine moiety is then transferred to the lipoamide cofactor of the H protein.</text>
</comment>
<protein>
    <recommendedName>
        <fullName evidence="4">Probable glycine dehydrogenase (decarboxylating) subunit 1</fullName>
        <ecNumber evidence="4">1.4.4.2</ecNumber>
    </recommendedName>
    <alternativeName>
        <fullName evidence="4">Glycine cleavage system P-protein subunit 1</fullName>
    </alternativeName>
    <alternativeName>
        <fullName evidence="4">Glycine decarboxylase subunit 1</fullName>
    </alternativeName>
    <alternativeName>
        <fullName evidence="4">Glycine dehydrogenase (aminomethyl-transferring) subunit 1</fullName>
    </alternativeName>
</protein>
<dbReference type="InterPro" id="IPR020581">
    <property type="entry name" value="GDC_P"/>
</dbReference>
<dbReference type="InterPro" id="IPR015422">
    <property type="entry name" value="PyrdxlP-dep_Trfase_small"/>
</dbReference>
<evidence type="ECO:0000256" key="1">
    <source>
        <dbReference type="ARBA" id="ARBA00003788"/>
    </source>
</evidence>
<dbReference type="PANTHER" id="PTHR42806">
    <property type="entry name" value="GLYCINE CLEAVAGE SYSTEM P-PROTEIN"/>
    <property type="match status" value="1"/>
</dbReference>
<dbReference type="PANTHER" id="PTHR42806:SF1">
    <property type="entry name" value="GLYCINE DEHYDROGENASE (DECARBOXYLATING)"/>
    <property type="match status" value="1"/>
</dbReference>
<dbReference type="Pfam" id="PF02347">
    <property type="entry name" value="GDC-P"/>
    <property type="match status" value="1"/>
</dbReference>
<evidence type="ECO:0000313" key="6">
    <source>
        <dbReference type="EMBL" id="USI72291.1"/>
    </source>
</evidence>
<keyword evidence="7" id="KW-1185">Reference proteome</keyword>
<organism evidence="6 7">
    <name type="scientific">Sphingomonas morindae</name>
    <dbReference type="NCBI Taxonomy" id="1541170"/>
    <lineage>
        <taxon>Bacteria</taxon>
        <taxon>Pseudomonadati</taxon>
        <taxon>Pseudomonadota</taxon>
        <taxon>Alphaproteobacteria</taxon>
        <taxon>Sphingomonadales</taxon>
        <taxon>Sphingomonadaceae</taxon>
        <taxon>Sphingomonas</taxon>
    </lineage>
</organism>
<dbReference type="Gene3D" id="3.90.1150.10">
    <property type="entry name" value="Aspartate Aminotransferase, domain 1"/>
    <property type="match status" value="1"/>
</dbReference>
<reference evidence="6" key="1">
    <citation type="journal article" date="2022" name="Toxins">
        <title>Genomic Analysis of Sphingopyxis sp. USTB-05 for Biodegrading Cyanobacterial Hepatotoxins.</title>
        <authorList>
            <person name="Liu C."/>
            <person name="Xu Q."/>
            <person name="Zhao Z."/>
            <person name="Zhang H."/>
            <person name="Liu X."/>
            <person name="Yin C."/>
            <person name="Liu Y."/>
            <person name="Yan H."/>
        </authorList>
    </citation>
    <scope>NUCLEOTIDE SEQUENCE</scope>
    <source>
        <strain evidence="6">NBD5</strain>
    </source>
</reference>
<evidence type="ECO:0000256" key="4">
    <source>
        <dbReference type="HAMAP-Rule" id="MF_00712"/>
    </source>
</evidence>
<evidence type="ECO:0000256" key="2">
    <source>
        <dbReference type="ARBA" id="ARBA00023002"/>
    </source>
</evidence>
<name>A0ABY4X5Z4_9SPHN</name>
<dbReference type="Proteomes" id="UP001056937">
    <property type="component" value="Chromosome 1"/>
</dbReference>
<sequence length="455" mass="47911">MRYLPLQPADRQAMLDVIGAGSVDALFADVPDAARLDGPIAGLPLHASEQAVERQLGRLARMNQAAGDQPFFLGAGAYRHHIPASVDHLIQRGEFLTSYTPYQPEIAQGTLQALFEFQTQVARLFGCEVANASMYDGSTACWEAIGMARRITRRGTALLSAGLHPHYVSVCQTMARFTGDRLVTAVPALADGAPGDDGAALLAAIDGETSCVVVQYPNILGHVTDLRELAAAAHAKGALLIAVVTEPVALGLLTPPGEMGADIVVGEGQSIGVGLNFGGPYVGLFACAEKHVRQMPGRLAGETVDAAGQRGFVLTLSTREQHIRREKATSNICTNSGLCALAFSIHMSLLGETGLRRLAQLNHGLAVAAAERLARVPGVELVNGPFFNEFTLRLAKEARPVVRAMADRGVLGGVSLGRLYPGVEALERGLLVTVTETSDADDVTALADALEEALA</sequence>
<feature type="domain" description="Glycine cleavage system P-protein N-terminal" evidence="5">
    <location>
        <begin position="1"/>
        <end position="448"/>
    </location>
</feature>
<dbReference type="InterPro" id="IPR015421">
    <property type="entry name" value="PyrdxlP-dep_Trfase_major"/>
</dbReference>
<dbReference type="RefSeq" id="WP_252166100.1">
    <property type="nucleotide sequence ID" value="NZ_CP084930.1"/>
</dbReference>
<evidence type="ECO:0000259" key="5">
    <source>
        <dbReference type="Pfam" id="PF02347"/>
    </source>
</evidence>
<dbReference type="EMBL" id="CP084930">
    <property type="protein sequence ID" value="USI72291.1"/>
    <property type="molecule type" value="Genomic_DNA"/>
</dbReference>
<dbReference type="NCBIfam" id="NF001696">
    <property type="entry name" value="PRK00451.1"/>
    <property type="match status" value="1"/>
</dbReference>
<comment type="similarity">
    <text evidence="4">Belongs to the GcvP family. N-terminal subunit subfamily.</text>
</comment>
<dbReference type="HAMAP" id="MF_00712">
    <property type="entry name" value="GcvPA"/>
    <property type="match status" value="1"/>
</dbReference>